<dbReference type="AlphaFoldDB" id="A0A2T3A882"/>
<gene>
    <name evidence="3" type="ORF">BD289DRAFT_254186</name>
</gene>
<keyword evidence="2" id="KW-0812">Transmembrane</keyword>
<keyword evidence="2" id="KW-0472">Membrane</keyword>
<dbReference type="OrthoDB" id="3561681at2759"/>
<keyword evidence="2" id="KW-1133">Transmembrane helix</keyword>
<dbReference type="EMBL" id="KZ678440">
    <property type="protein sequence ID" value="PSR85615.1"/>
    <property type="molecule type" value="Genomic_DNA"/>
</dbReference>
<keyword evidence="1" id="KW-0175">Coiled coil</keyword>
<dbReference type="InParanoid" id="A0A2T3A882"/>
<proteinExistence type="predicted"/>
<reference evidence="3 4" key="1">
    <citation type="journal article" date="2018" name="Mycol. Prog.">
        <title>Coniella lustricola, a new species from submerged detritus.</title>
        <authorList>
            <person name="Raudabaugh D.B."/>
            <person name="Iturriaga T."/>
            <person name="Carver A."/>
            <person name="Mondo S."/>
            <person name="Pangilinan J."/>
            <person name="Lipzen A."/>
            <person name="He G."/>
            <person name="Amirebrahimi M."/>
            <person name="Grigoriev I.V."/>
            <person name="Miller A.N."/>
        </authorList>
    </citation>
    <scope>NUCLEOTIDE SEQUENCE [LARGE SCALE GENOMIC DNA]</scope>
    <source>
        <strain evidence="3 4">B22-T-1</strain>
    </source>
</reference>
<feature type="transmembrane region" description="Helical" evidence="2">
    <location>
        <begin position="478"/>
        <end position="503"/>
    </location>
</feature>
<evidence type="ECO:0000313" key="3">
    <source>
        <dbReference type="EMBL" id="PSR85615.1"/>
    </source>
</evidence>
<protein>
    <submittedName>
        <fullName evidence="3">Uncharacterized protein</fullName>
    </submittedName>
</protein>
<accession>A0A2T3A882</accession>
<feature type="transmembrane region" description="Helical" evidence="2">
    <location>
        <begin position="515"/>
        <end position="538"/>
    </location>
</feature>
<dbReference type="Gene3D" id="1.20.58.340">
    <property type="entry name" value="Magnesium transport protein CorA, transmembrane region"/>
    <property type="match status" value="1"/>
</dbReference>
<evidence type="ECO:0000256" key="2">
    <source>
        <dbReference type="SAM" id="Phobius"/>
    </source>
</evidence>
<feature type="coiled-coil region" evidence="1">
    <location>
        <begin position="335"/>
        <end position="369"/>
    </location>
</feature>
<name>A0A2T3A882_9PEZI</name>
<evidence type="ECO:0000256" key="1">
    <source>
        <dbReference type="SAM" id="Coils"/>
    </source>
</evidence>
<evidence type="ECO:0000313" key="4">
    <source>
        <dbReference type="Proteomes" id="UP000241462"/>
    </source>
</evidence>
<dbReference type="STRING" id="2025994.A0A2T3A882"/>
<keyword evidence="4" id="KW-1185">Reference proteome</keyword>
<feature type="transmembrane region" description="Helical" evidence="2">
    <location>
        <begin position="222"/>
        <end position="246"/>
    </location>
</feature>
<sequence>MPKLTGPTLILTYCLIDSKIDQAIANMDWAEDRLGISEGDFHRVWRYDERYSTVVQLTSVDKSPLIWSLGTKAEWEAWFKSGQYPEVNGCQSGLVLITSLAKRSGEKDFKLEKRSSSNEWLSEYNEKRHVNSDGRKASLTKHELESNINIARRSVRSLPFTESTFRLINQKFYLHHSISSVVSKADMPVFYSAEIEVDAENAEKCQAQVYHSRTTNAWDMDLALTVTHFPAIGLSYAIIFGCPLAVEEVIIRRISRMGPADASHPLMIPGIFAEIERTRHIQTIELMAEKVEGRMFELDYPLSEQYHHNLDLERAQRQPNHKDDYHDMAYLKNSLVSWRTQLSNMLKQAQQLENAHVRAEQEAAMAMQHTTALSTIMSQAIPASDVYDHSQTNQPKIGTLSTHTEAQHGNTMSIGKIRRIGHKIIGRLQAIMDEYDDKIRDCTMRLDGMSIATQWAQGETSVEIGLATSNDSKHMRSIAIVTMVFLPGTFLASVFSMSFFSWFSESGTSQVQVSSYIWIYIAVALVFTVITIGLWYYFNIWRRPERPEVEELQLSTA</sequence>
<dbReference type="Proteomes" id="UP000241462">
    <property type="component" value="Unassembled WGS sequence"/>
</dbReference>
<organism evidence="3 4">
    <name type="scientific">Coniella lustricola</name>
    <dbReference type="NCBI Taxonomy" id="2025994"/>
    <lineage>
        <taxon>Eukaryota</taxon>
        <taxon>Fungi</taxon>
        <taxon>Dikarya</taxon>
        <taxon>Ascomycota</taxon>
        <taxon>Pezizomycotina</taxon>
        <taxon>Sordariomycetes</taxon>
        <taxon>Sordariomycetidae</taxon>
        <taxon>Diaporthales</taxon>
        <taxon>Schizoparmaceae</taxon>
        <taxon>Coniella</taxon>
    </lineage>
</organism>